<gene>
    <name evidence="3" type="primary">pol</name>
    <name evidence="3" type="ORF">CR513_29379</name>
</gene>
<feature type="non-terminal residue" evidence="3">
    <location>
        <position position="1"/>
    </location>
</feature>
<dbReference type="OrthoDB" id="1731756at2759"/>
<dbReference type="InterPro" id="IPR043502">
    <property type="entry name" value="DNA/RNA_pol_sf"/>
</dbReference>
<dbReference type="Pfam" id="PF08284">
    <property type="entry name" value="RVP_2"/>
    <property type="match status" value="1"/>
</dbReference>
<dbReference type="AlphaFoldDB" id="A0A371GEF5"/>
<keyword evidence="1" id="KW-0472">Membrane</keyword>
<comment type="caution">
    <text evidence="3">The sequence shown here is derived from an EMBL/GenBank/DDBJ whole genome shotgun (WGS) entry which is preliminary data.</text>
</comment>
<dbReference type="PANTHER" id="PTHR24559">
    <property type="entry name" value="TRANSPOSON TY3-I GAG-POL POLYPROTEIN"/>
    <property type="match status" value="1"/>
</dbReference>
<protein>
    <submittedName>
        <fullName evidence="3">Retrovirus-related Pol polyprotein from transposon 17.6</fullName>
    </submittedName>
</protein>
<dbReference type="EMBL" id="QJKJ01005801">
    <property type="protein sequence ID" value="RDX88958.1"/>
    <property type="molecule type" value="Genomic_DNA"/>
</dbReference>
<reference evidence="3" key="1">
    <citation type="submission" date="2018-05" db="EMBL/GenBank/DDBJ databases">
        <title>Draft genome of Mucuna pruriens seed.</title>
        <authorList>
            <person name="Nnadi N.E."/>
            <person name="Vos R."/>
            <person name="Hasami M.H."/>
            <person name="Devisetty U.K."/>
            <person name="Aguiy J.C."/>
        </authorList>
    </citation>
    <scope>NUCLEOTIDE SEQUENCE [LARGE SCALE GENOMIC DNA]</scope>
    <source>
        <strain evidence="3">JCA_2017</strain>
    </source>
</reference>
<dbReference type="STRING" id="157652.A0A371GEF5"/>
<evidence type="ECO:0000259" key="2">
    <source>
        <dbReference type="Pfam" id="PF00078"/>
    </source>
</evidence>
<name>A0A371GEF5_MUCPR</name>
<feature type="non-terminal residue" evidence="3">
    <location>
        <position position="237"/>
    </location>
</feature>
<proteinExistence type="predicted"/>
<organism evidence="3 4">
    <name type="scientific">Mucuna pruriens</name>
    <name type="common">Velvet bean</name>
    <name type="synonym">Dolichos pruriens</name>
    <dbReference type="NCBI Taxonomy" id="157652"/>
    <lineage>
        <taxon>Eukaryota</taxon>
        <taxon>Viridiplantae</taxon>
        <taxon>Streptophyta</taxon>
        <taxon>Embryophyta</taxon>
        <taxon>Tracheophyta</taxon>
        <taxon>Spermatophyta</taxon>
        <taxon>Magnoliopsida</taxon>
        <taxon>eudicotyledons</taxon>
        <taxon>Gunneridae</taxon>
        <taxon>Pentapetalae</taxon>
        <taxon>rosids</taxon>
        <taxon>fabids</taxon>
        <taxon>Fabales</taxon>
        <taxon>Fabaceae</taxon>
        <taxon>Papilionoideae</taxon>
        <taxon>50 kb inversion clade</taxon>
        <taxon>NPAAA clade</taxon>
        <taxon>indigoferoid/millettioid clade</taxon>
        <taxon>Phaseoleae</taxon>
        <taxon>Mucuna</taxon>
    </lineage>
</organism>
<sequence length="237" mass="27627">YQNLIQGICFINSYSLIVLFDFGATHAFILQDYVSKLKLYVSSMKYDLIFDTTTNNSITTSTLIVNQVKVFLKENSQVYKMLSFLKVVKDIIVSDVPIIRDFPNVFPKDVSNLSLERKIKKKSEEPLEKQFVRPSSSSLACKGEGQEYEVLHRLSLVEQGDNQEYIYMKSKDIIKTTFRIHYGHYEYMVMPFGVTNVFGVFMDYMNRIFHPYLNSFVVVFINDILVYSKTRKNMLSI</sequence>
<evidence type="ECO:0000313" key="4">
    <source>
        <dbReference type="Proteomes" id="UP000257109"/>
    </source>
</evidence>
<keyword evidence="1" id="KW-1133">Transmembrane helix</keyword>
<evidence type="ECO:0000256" key="1">
    <source>
        <dbReference type="SAM" id="Phobius"/>
    </source>
</evidence>
<dbReference type="Gene3D" id="3.10.10.10">
    <property type="entry name" value="HIV Type 1 Reverse Transcriptase, subunit A, domain 1"/>
    <property type="match status" value="1"/>
</dbReference>
<dbReference type="SUPFAM" id="SSF56672">
    <property type="entry name" value="DNA/RNA polymerases"/>
    <property type="match status" value="1"/>
</dbReference>
<evidence type="ECO:0000313" key="3">
    <source>
        <dbReference type="EMBL" id="RDX88958.1"/>
    </source>
</evidence>
<dbReference type="Gene3D" id="3.30.70.270">
    <property type="match status" value="1"/>
</dbReference>
<keyword evidence="4" id="KW-1185">Reference proteome</keyword>
<feature type="domain" description="Reverse transcriptase" evidence="2">
    <location>
        <begin position="173"/>
        <end position="234"/>
    </location>
</feature>
<keyword evidence="1" id="KW-0812">Transmembrane</keyword>
<dbReference type="InterPro" id="IPR043128">
    <property type="entry name" value="Rev_trsase/Diguanyl_cyclase"/>
</dbReference>
<accession>A0A371GEF5</accession>
<dbReference type="PANTHER" id="PTHR24559:SF444">
    <property type="entry name" value="REVERSE TRANSCRIPTASE DOMAIN-CONTAINING PROTEIN"/>
    <property type="match status" value="1"/>
</dbReference>
<dbReference type="Proteomes" id="UP000257109">
    <property type="component" value="Unassembled WGS sequence"/>
</dbReference>
<dbReference type="InterPro" id="IPR000477">
    <property type="entry name" value="RT_dom"/>
</dbReference>
<dbReference type="Pfam" id="PF00078">
    <property type="entry name" value="RVT_1"/>
    <property type="match status" value="1"/>
</dbReference>
<feature type="transmembrane region" description="Helical" evidence="1">
    <location>
        <begin position="208"/>
        <end position="227"/>
    </location>
</feature>
<dbReference type="InterPro" id="IPR053134">
    <property type="entry name" value="RNA-dir_DNA_polymerase"/>
</dbReference>